<keyword evidence="2" id="KW-1185">Reference proteome</keyword>
<reference evidence="1" key="1">
    <citation type="submission" date="2017-10" db="EMBL/GenBank/DDBJ databases">
        <title>Genome sequence of cellulolytic Lachnospiraceae bacterium XHS1971 isolated from hotspring sediment.</title>
        <authorList>
            <person name="Vasudevan G."/>
            <person name="Joshi A.J."/>
            <person name="Hivarkar S."/>
            <person name="Lanjekar V.B."/>
            <person name="Dhakephalkar P.K."/>
            <person name="Dagar S."/>
        </authorList>
    </citation>
    <scope>NUCLEOTIDE SEQUENCE</scope>
    <source>
        <strain evidence="1">XHS1971</strain>
    </source>
</reference>
<accession>A0AC61DGP8</accession>
<evidence type="ECO:0000313" key="2">
    <source>
        <dbReference type="Proteomes" id="UP000224460"/>
    </source>
</evidence>
<sequence>MWKFVSLCILVLGLIGFNSLLFFINRILHKKNYRLATKIYYIVPSIGMFLSGLLAGKWIISYLL</sequence>
<gene>
    <name evidence="1" type="ORF">CS063_00755</name>
</gene>
<proteinExistence type="predicted"/>
<organism evidence="1 2">
    <name type="scientific">Sporanaerobium hydrogeniformans</name>
    <dbReference type="NCBI Taxonomy" id="3072179"/>
    <lineage>
        <taxon>Bacteria</taxon>
        <taxon>Bacillati</taxon>
        <taxon>Bacillota</taxon>
        <taxon>Clostridia</taxon>
        <taxon>Lachnospirales</taxon>
        <taxon>Lachnospiraceae</taxon>
        <taxon>Sporanaerobium</taxon>
    </lineage>
</organism>
<name>A0AC61DGP8_9FIRM</name>
<evidence type="ECO:0000313" key="1">
    <source>
        <dbReference type="EMBL" id="PHV72040.1"/>
    </source>
</evidence>
<dbReference type="EMBL" id="PEDL01000001">
    <property type="protein sequence ID" value="PHV72040.1"/>
    <property type="molecule type" value="Genomic_DNA"/>
</dbReference>
<dbReference type="Proteomes" id="UP000224460">
    <property type="component" value="Unassembled WGS sequence"/>
</dbReference>
<protein>
    <submittedName>
        <fullName evidence="1">Uncharacterized protein</fullName>
    </submittedName>
</protein>
<comment type="caution">
    <text evidence="1">The sequence shown here is derived from an EMBL/GenBank/DDBJ whole genome shotgun (WGS) entry which is preliminary data.</text>
</comment>